<organism evidence="1 2">
    <name type="scientific">Nannocystis punicea</name>
    <dbReference type="NCBI Taxonomy" id="2995304"/>
    <lineage>
        <taxon>Bacteria</taxon>
        <taxon>Pseudomonadati</taxon>
        <taxon>Myxococcota</taxon>
        <taxon>Polyangia</taxon>
        <taxon>Nannocystales</taxon>
        <taxon>Nannocystaceae</taxon>
        <taxon>Nannocystis</taxon>
    </lineage>
</organism>
<evidence type="ECO:0000313" key="2">
    <source>
        <dbReference type="Proteomes" id="UP001164459"/>
    </source>
</evidence>
<keyword evidence="2" id="KW-1185">Reference proteome</keyword>
<dbReference type="RefSeq" id="WP_269035008.1">
    <property type="nucleotide sequence ID" value="NZ_CP114040.1"/>
</dbReference>
<proteinExistence type="predicted"/>
<dbReference type="PROSITE" id="PS51257">
    <property type="entry name" value="PROKAR_LIPOPROTEIN"/>
    <property type="match status" value="1"/>
</dbReference>
<gene>
    <name evidence="1" type="ORF">O0S08_41255</name>
</gene>
<evidence type="ECO:0008006" key="3">
    <source>
        <dbReference type="Google" id="ProtNLM"/>
    </source>
</evidence>
<dbReference type="Proteomes" id="UP001164459">
    <property type="component" value="Chromosome"/>
</dbReference>
<accession>A0ABY7H078</accession>
<sequence length="276" mass="30325">MLHRRAAMLLLVGLAACRRGRILSHDECADVEHDAPYGLRFVRGRGALLFFGAAHIHEPADPQVERIAALWAEFRPTLAFNEGGDPQVEASAEAAVARFGESGLVRFLARRDGVPAASIEPSMRAQVEGLRTSGFTDEQILVFFVLRQAPQHRARAGVPMDEARLVEVLRHFHAATGISTPATADALASACARLLPPHNHWSEVPAAWFDPVFTRPPAFTNAAGRRVSEVRDAWTVELLTDRVRRGERVFATMGASHVVMQEPALRARLGRPERLA</sequence>
<evidence type="ECO:0000313" key="1">
    <source>
        <dbReference type="EMBL" id="WAS92651.1"/>
    </source>
</evidence>
<dbReference type="EMBL" id="CP114040">
    <property type="protein sequence ID" value="WAS92651.1"/>
    <property type="molecule type" value="Genomic_DNA"/>
</dbReference>
<protein>
    <recommendedName>
        <fullName evidence="3">TraB family protein</fullName>
    </recommendedName>
</protein>
<reference evidence="1" key="1">
    <citation type="submission" date="2022-11" db="EMBL/GenBank/DDBJ databases">
        <title>Minimal conservation of predation-associated metabolite biosynthetic gene clusters underscores biosynthetic potential of Myxococcota including descriptions for ten novel species: Archangium lansinium sp. nov., Myxococcus landrumus sp. nov., Nannocystis bai.</title>
        <authorList>
            <person name="Ahearne A."/>
            <person name="Stevens C."/>
            <person name="Dowd S."/>
        </authorList>
    </citation>
    <scope>NUCLEOTIDE SEQUENCE</scope>
    <source>
        <strain evidence="1">Fl3</strain>
    </source>
</reference>
<name>A0ABY7H078_9BACT</name>